<name>A0ABN4J4W1_ECTME</name>
<proteinExistence type="predicted"/>
<accession>A0ABN4J4W1</accession>
<dbReference type="RefSeq" id="WP_017362382.1">
    <property type="nucleotide sequence ID" value="NZ_CP013125.1"/>
</dbReference>
<geneLocation type="plasmid" evidence="3"/>
<organism evidence="2 3">
    <name type="scientific">Ectopseudomonas mendocina S5.2</name>
    <dbReference type="NCBI Taxonomy" id="1225174"/>
    <lineage>
        <taxon>Bacteria</taxon>
        <taxon>Pseudomonadati</taxon>
        <taxon>Pseudomonadota</taxon>
        <taxon>Gammaproteobacteria</taxon>
        <taxon>Pseudomonadales</taxon>
        <taxon>Pseudomonadaceae</taxon>
        <taxon>Ectopseudomonas</taxon>
    </lineage>
</organism>
<dbReference type="EMBL" id="CP013125">
    <property type="protein sequence ID" value="ALN21784.1"/>
    <property type="molecule type" value="Genomic_DNA"/>
</dbReference>
<gene>
    <name evidence="2" type="ORF">DW68_024205</name>
</gene>
<evidence type="ECO:0000256" key="1">
    <source>
        <dbReference type="SAM" id="Phobius"/>
    </source>
</evidence>
<protein>
    <submittedName>
        <fullName evidence="2">Uncharacterized protein</fullName>
    </submittedName>
</protein>
<feature type="transmembrane region" description="Helical" evidence="1">
    <location>
        <begin position="140"/>
        <end position="157"/>
    </location>
</feature>
<keyword evidence="1" id="KW-0472">Membrane</keyword>
<keyword evidence="2" id="KW-0614">Plasmid</keyword>
<dbReference type="Proteomes" id="UP000028530">
    <property type="component" value="Plasmid pPME5"/>
</dbReference>
<feature type="transmembrane region" description="Helical" evidence="1">
    <location>
        <begin position="113"/>
        <end position="134"/>
    </location>
</feature>
<sequence length="186" mass="20241">MEEIEHRSKTITFKVISGTVEACSKFASSSVSANSSGVSSKTVWIQEFWIKDGEGIEYPLKLTDSDLPLRTGQSVAVLLARLKGRDGDLPVGMINYSAKMYWNLKKGADVNNYFRIDVVTGLSIIPALLILAFVGLYNESWMLGLSCALAFLIFRSATKGVRVARLVERLDAAINNAMKSLGGASV</sequence>
<keyword evidence="1" id="KW-1133">Transmembrane helix</keyword>
<keyword evidence="3" id="KW-1185">Reference proteome</keyword>
<keyword evidence="1" id="KW-0812">Transmembrane</keyword>
<evidence type="ECO:0000313" key="3">
    <source>
        <dbReference type="Proteomes" id="UP000028530"/>
    </source>
</evidence>
<dbReference type="GeneID" id="57608996"/>
<evidence type="ECO:0000313" key="2">
    <source>
        <dbReference type="EMBL" id="ALN21784.1"/>
    </source>
</evidence>
<reference evidence="2 3" key="1">
    <citation type="submission" date="2015-11" db="EMBL/GenBank/DDBJ databases">
        <authorList>
            <person name="Chong T.M."/>
            <person name="Chan K.G."/>
            <person name="Dessaux Y."/>
        </authorList>
    </citation>
    <scope>NUCLEOTIDE SEQUENCE [LARGE SCALE GENOMIC DNA]</scope>
    <source>
        <strain evidence="2 3">S5.2</strain>
        <plasmid evidence="3">Plasmid</plasmid>
    </source>
</reference>